<evidence type="ECO:0000256" key="1">
    <source>
        <dbReference type="ARBA" id="ARBA00022617"/>
    </source>
</evidence>
<dbReference type="Pfam" id="PF23500">
    <property type="entry name" value="DUF7133"/>
    <property type="match status" value="1"/>
</dbReference>
<comment type="caution">
    <text evidence="7">The sequence shown here is derived from an EMBL/GenBank/DDBJ whole genome shotgun (WGS) entry which is preliminary data.</text>
</comment>
<keyword evidence="8" id="KW-1185">Reference proteome</keyword>
<keyword evidence="5" id="KW-0732">Signal</keyword>
<evidence type="ECO:0000256" key="2">
    <source>
        <dbReference type="ARBA" id="ARBA00022723"/>
    </source>
</evidence>
<name>A0ABV2T3K0_9BACT</name>
<dbReference type="InterPro" id="IPR036909">
    <property type="entry name" value="Cyt_c-like_dom_sf"/>
</dbReference>
<dbReference type="Gene3D" id="2.120.10.30">
    <property type="entry name" value="TolB, C-terminal domain"/>
    <property type="match status" value="1"/>
</dbReference>
<protein>
    <recommendedName>
        <fullName evidence="6">Cytochrome c domain-containing protein</fullName>
    </recommendedName>
</protein>
<reference evidence="7 8" key="1">
    <citation type="submission" date="2024-06" db="EMBL/GenBank/DDBJ databases">
        <title>Chitinophaga defluvii sp. nov., isolated from municipal sewage.</title>
        <authorList>
            <person name="Zhang L."/>
        </authorList>
    </citation>
    <scope>NUCLEOTIDE SEQUENCE [LARGE SCALE GENOMIC DNA]</scope>
    <source>
        <strain evidence="7 8">H8</strain>
    </source>
</reference>
<dbReference type="InterPro" id="IPR055557">
    <property type="entry name" value="DUF7133"/>
</dbReference>
<evidence type="ECO:0000256" key="5">
    <source>
        <dbReference type="SAM" id="SignalP"/>
    </source>
</evidence>
<organism evidence="7 8">
    <name type="scientific">Chitinophaga defluvii</name>
    <dbReference type="NCBI Taxonomy" id="3163343"/>
    <lineage>
        <taxon>Bacteria</taxon>
        <taxon>Pseudomonadati</taxon>
        <taxon>Bacteroidota</taxon>
        <taxon>Chitinophagia</taxon>
        <taxon>Chitinophagales</taxon>
        <taxon>Chitinophagaceae</taxon>
        <taxon>Chitinophaga</taxon>
    </lineage>
</organism>
<gene>
    <name evidence="7" type="ORF">ABR189_09595</name>
</gene>
<feature type="chain" id="PRO_5047458379" description="Cytochrome c domain-containing protein" evidence="5">
    <location>
        <begin position="29"/>
        <end position="637"/>
    </location>
</feature>
<dbReference type="PANTHER" id="PTHR33546">
    <property type="entry name" value="LARGE, MULTIFUNCTIONAL SECRETED PROTEIN-RELATED"/>
    <property type="match status" value="1"/>
</dbReference>
<dbReference type="SUPFAM" id="SSF63829">
    <property type="entry name" value="Calcium-dependent phosphotriesterase"/>
    <property type="match status" value="1"/>
</dbReference>
<dbReference type="SUPFAM" id="SSF46626">
    <property type="entry name" value="Cytochrome c"/>
    <property type="match status" value="1"/>
</dbReference>
<evidence type="ECO:0000256" key="4">
    <source>
        <dbReference type="PROSITE-ProRule" id="PRU00433"/>
    </source>
</evidence>
<dbReference type="PROSITE" id="PS51007">
    <property type="entry name" value="CYTC"/>
    <property type="match status" value="1"/>
</dbReference>
<keyword evidence="2 4" id="KW-0479">Metal-binding</keyword>
<feature type="signal peptide" evidence="5">
    <location>
        <begin position="1"/>
        <end position="28"/>
    </location>
</feature>
<sequence length="637" mass="71113">MTIRNNILFTLRYFLCSSMVVMATVALAKAQVKKDSIIIPKEEDFYQIQTVLVPEGIQLEVGGMAFLPNDKLAVCTRRGEVWIISNPYMKDGRPSQYQLFAQGLHEPLGMAYYKGDLYVAQRPQLTRLRDKNNDGIADEYKTVYNFEITGNYHEYAYGPVFDKEGNMFVTLNLGWFRDVKGGYMESRVKWRGWMLKISPEGKMTPFAAGLRSPAALTIDKDDHVFYTENQGEWVGSGHMTEVRKGDFLGQPTSLAWADQPGSTVKLKVEDIPDSGKPEFEVAKQIAGLKTPSVWIPHAILGVSTSGMLVAGQGQMGPFEGQFFVGDMGQSLINRVYLEKIKDVYQGAVFPFRKGFSSGVLRLCWGSDGSMFVGMTARGWGSGGGEPFGLQRLVWNGKIPFEMKTISARPDGFELEFTQPVDRKTASEAAAYHVRSFTYKYHRQYGSPIINEANCPLKAISISPDGMKVRLVLDSTREGYIHEITVAGVRSTGNQGLLHNLGYYTLNRIPDGPKLIITTENRVKTVKKPTAKKVPVNNASPKVSTTPSAISRIPKYEEVKPLLIQYTCLSCHDPVKRHIGPPYAEVAKRGYSIDKLKRLIFNPEPGNWPDYATPMPPMPNIPAPALQKIALWIHSLDK</sequence>
<dbReference type="PANTHER" id="PTHR33546:SF1">
    <property type="entry name" value="LARGE, MULTIFUNCTIONAL SECRETED PROTEIN"/>
    <property type="match status" value="1"/>
</dbReference>
<evidence type="ECO:0000259" key="6">
    <source>
        <dbReference type="PROSITE" id="PS51007"/>
    </source>
</evidence>
<dbReference type="Proteomes" id="UP001549749">
    <property type="component" value="Unassembled WGS sequence"/>
</dbReference>
<keyword evidence="3 4" id="KW-0408">Iron</keyword>
<evidence type="ECO:0000313" key="8">
    <source>
        <dbReference type="Proteomes" id="UP001549749"/>
    </source>
</evidence>
<proteinExistence type="predicted"/>
<dbReference type="EMBL" id="JBEXAC010000001">
    <property type="protein sequence ID" value="MET6997622.1"/>
    <property type="molecule type" value="Genomic_DNA"/>
</dbReference>
<accession>A0ABV2T3K0</accession>
<evidence type="ECO:0000313" key="7">
    <source>
        <dbReference type="EMBL" id="MET6997622.1"/>
    </source>
</evidence>
<dbReference type="Gene3D" id="1.10.760.10">
    <property type="entry name" value="Cytochrome c-like domain"/>
    <property type="match status" value="1"/>
</dbReference>
<evidence type="ECO:0000256" key="3">
    <source>
        <dbReference type="ARBA" id="ARBA00023004"/>
    </source>
</evidence>
<dbReference type="InterPro" id="IPR009056">
    <property type="entry name" value="Cyt_c-like_dom"/>
</dbReference>
<keyword evidence="1 4" id="KW-0349">Heme</keyword>
<feature type="domain" description="Cytochrome c" evidence="6">
    <location>
        <begin position="553"/>
        <end position="636"/>
    </location>
</feature>
<dbReference type="InterPro" id="IPR011042">
    <property type="entry name" value="6-blade_b-propeller_TolB-like"/>
</dbReference>
<dbReference type="RefSeq" id="WP_354660257.1">
    <property type="nucleotide sequence ID" value="NZ_JBEXAC010000001.1"/>
</dbReference>